<feature type="compositionally biased region" description="Basic and acidic residues" evidence="7">
    <location>
        <begin position="116"/>
        <end position="126"/>
    </location>
</feature>
<accession>J7RW85</accession>
<dbReference type="HOGENOM" id="CLU_594551_0_0_1"/>
<dbReference type="PRINTS" id="PR00619">
    <property type="entry name" value="GATAZNFINGER"/>
</dbReference>
<feature type="domain" description="GATA-type" evidence="8">
    <location>
        <begin position="173"/>
        <end position="226"/>
    </location>
</feature>
<gene>
    <name evidence="9" type="primary">KNAG0C01440</name>
    <name evidence="9" type="ordered locus">KNAG_0C01440</name>
</gene>
<dbReference type="Proteomes" id="UP000006310">
    <property type="component" value="Chromosome 3"/>
</dbReference>
<dbReference type="Gene3D" id="3.30.50.10">
    <property type="entry name" value="Erythroid Transcription Factor GATA-1, subunit A"/>
    <property type="match status" value="1"/>
</dbReference>
<protein>
    <recommendedName>
        <fullName evidence="8">GATA-type domain-containing protein</fullName>
    </recommendedName>
</protein>
<evidence type="ECO:0000256" key="4">
    <source>
        <dbReference type="ARBA" id="ARBA00022833"/>
    </source>
</evidence>
<dbReference type="KEGG" id="kng:KNAG_0C01440"/>
<feature type="compositionally biased region" description="Low complexity" evidence="7">
    <location>
        <begin position="155"/>
        <end position="166"/>
    </location>
</feature>
<dbReference type="InterPro" id="IPR000679">
    <property type="entry name" value="Znf_GATA"/>
</dbReference>
<dbReference type="FunFam" id="3.30.50.10:FF:000007">
    <property type="entry name" value="Nitrogen regulatory AreA, N-terminal"/>
    <property type="match status" value="1"/>
</dbReference>
<evidence type="ECO:0000256" key="7">
    <source>
        <dbReference type="SAM" id="MobiDB-lite"/>
    </source>
</evidence>
<dbReference type="PROSITE" id="PS00344">
    <property type="entry name" value="GATA_ZN_FINGER_1"/>
    <property type="match status" value="1"/>
</dbReference>
<dbReference type="InterPro" id="IPR039355">
    <property type="entry name" value="Transcription_factor_GATA"/>
</dbReference>
<organism evidence="9 10">
    <name type="scientific">Huiozyma naganishii (strain ATCC MYA-139 / BCRC 22969 / CBS 8797 / KCTC 17520 / NBRC 10181 / NCYC 3082 / Yp74L-3)</name>
    <name type="common">Yeast</name>
    <name type="synonym">Kazachstania naganishii</name>
    <dbReference type="NCBI Taxonomy" id="1071383"/>
    <lineage>
        <taxon>Eukaryota</taxon>
        <taxon>Fungi</taxon>
        <taxon>Dikarya</taxon>
        <taxon>Ascomycota</taxon>
        <taxon>Saccharomycotina</taxon>
        <taxon>Saccharomycetes</taxon>
        <taxon>Saccharomycetales</taxon>
        <taxon>Saccharomycetaceae</taxon>
        <taxon>Huiozyma</taxon>
    </lineage>
</organism>
<evidence type="ECO:0000256" key="2">
    <source>
        <dbReference type="ARBA" id="ARBA00022723"/>
    </source>
</evidence>
<dbReference type="PROSITE" id="PS50114">
    <property type="entry name" value="GATA_ZN_FINGER_2"/>
    <property type="match status" value="1"/>
</dbReference>
<evidence type="ECO:0000313" key="9">
    <source>
        <dbReference type="EMBL" id="CCK69257.1"/>
    </source>
</evidence>
<evidence type="ECO:0000256" key="6">
    <source>
        <dbReference type="PROSITE-ProRule" id="PRU00094"/>
    </source>
</evidence>
<dbReference type="GO" id="GO:0000978">
    <property type="term" value="F:RNA polymerase II cis-regulatory region sequence-specific DNA binding"/>
    <property type="evidence" value="ECO:0007669"/>
    <property type="project" value="TreeGrafter"/>
</dbReference>
<dbReference type="GO" id="GO:0045944">
    <property type="term" value="P:positive regulation of transcription by RNA polymerase II"/>
    <property type="evidence" value="ECO:0007669"/>
    <property type="project" value="TreeGrafter"/>
</dbReference>
<keyword evidence="5" id="KW-0539">Nucleus</keyword>
<dbReference type="SMART" id="SM00401">
    <property type="entry name" value="ZnF_GATA"/>
    <property type="match status" value="1"/>
</dbReference>
<evidence type="ECO:0000256" key="5">
    <source>
        <dbReference type="ARBA" id="ARBA00023242"/>
    </source>
</evidence>
<proteinExistence type="predicted"/>
<dbReference type="OrthoDB" id="515401at2759"/>
<name>J7RW85_HUIN7</name>
<dbReference type="GO" id="GO:0005634">
    <property type="term" value="C:nucleus"/>
    <property type="evidence" value="ECO:0007669"/>
    <property type="project" value="UniProtKB-SubCell"/>
</dbReference>
<reference evidence="10" key="2">
    <citation type="submission" date="2012-08" db="EMBL/GenBank/DDBJ databases">
        <title>Genome sequence of Kazachstania naganishii.</title>
        <authorList>
            <person name="Gordon J.L."/>
            <person name="Armisen D."/>
            <person name="Proux-Wera E."/>
            <person name="OhEigeartaigh S.S."/>
            <person name="Byrne K.P."/>
            <person name="Wolfe K.H."/>
        </authorList>
    </citation>
    <scope>NUCLEOTIDE SEQUENCE [LARGE SCALE GENOMIC DNA]</scope>
    <source>
        <strain evidence="10">ATCC MYA-139 / BCRC 22969 / CBS 8797 / CCRC 22969 / KCTC 17520 / NBRC 10181 / NCYC 3082</strain>
    </source>
</reference>
<dbReference type="InterPro" id="IPR013088">
    <property type="entry name" value="Znf_NHR/GATA"/>
</dbReference>
<keyword evidence="2" id="KW-0479">Metal-binding</keyword>
<keyword evidence="10" id="KW-1185">Reference proteome</keyword>
<dbReference type="Pfam" id="PF00320">
    <property type="entry name" value="GATA"/>
    <property type="match status" value="1"/>
</dbReference>
<dbReference type="PANTHER" id="PTHR10071:SF281">
    <property type="entry name" value="BOX A-BINDING FACTOR-RELATED"/>
    <property type="match status" value="1"/>
</dbReference>
<dbReference type="EMBL" id="HE978316">
    <property type="protein sequence ID" value="CCK69257.1"/>
    <property type="molecule type" value="Genomic_DNA"/>
</dbReference>
<evidence type="ECO:0000256" key="1">
    <source>
        <dbReference type="ARBA" id="ARBA00004123"/>
    </source>
</evidence>
<feature type="compositionally biased region" description="Low complexity" evidence="7">
    <location>
        <begin position="79"/>
        <end position="108"/>
    </location>
</feature>
<evidence type="ECO:0000313" key="10">
    <source>
        <dbReference type="Proteomes" id="UP000006310"/>
    </source>
</evidence>
<reference evidence="9 10" key="1">
    <citation type="journal article" date="2011" name="Proc. Natl. Acad. Sci. U.S.A.">
        <title>Evolutionary erosion of yeast sex chromosomes by mating-type switching accidents.</title>
        <authorList>
            <person name="Gordon J.L."/>
            <person name="Armisen D."/>
            <person name="Proux-Wera E."/>
            <person name="Oheigeartaigh S.S."/>
            <person name="Byrne K.P."/>
            <person name="Wolfe K.H."/>
        </authorList>
    </citation>
    <scope>NUCLEOTIDE SEQUENCE [LARGE SCALE GENOMIC DNA]</scope>
    <source>
        <strain evidence="10">ATCC MYA-139 / BCRC 22969 / CBS 8797 / CCRC 22969 / KCTC 17520 / NBRC 10181 / NCYC 3082</strain>
    </source>
</reference>
<sequence length="460" mass="50921">MNNETKGASFKLSNVVSLKQAELMKTNEIPIMPLRDSGSPQPINLPKVSDNLLSQDTVNEKHNYTVLPKIGGKNLSLPSISGGNTNNSTSSVNSSMSTESMSDSPSNTEPAQSTNGKEENNNKKLDSTGNVTTMIGDGVKINGYINTNGKGDIMTGSGRSSSSQQRTCRKNSPHSGSICKNCATVNTPLWRRDNEGNTLCNACGLFLKLHGTPRPINLNTTVIKSRNRKSNHNSQSQKNMGVSRTGPHLNNISHLGSYSNHYQKLNSDVLKRTHGFKDIDLSILSDPHRIKKIRCNIHKDRNLPMGQDGSDILKAAKCMKPEIRPKVAPDRSDIRRYSFPSASEQTQNKFSSLVNIPDQLQTSFNDVFSNSKFAEGGYEAKNLDGSHYTEPDNDPTRQNISDSNLDLSELLVSEEETIKLKTRINELELVTDLYKSYIFRLNEKCQHLESVLHSILETQQ</sequence>
<feature type="region of interest" description="Disordered" evidence="7">
    <location>
        <begin position="152"/>
        <end position="174"/>
    </location>
</feature>
<comment type="subcellular location">
    <subcellularLocation>
        <location evidence="1">Nucleus</location>
    </subcellularLocation>
</comment>
<dbReference type="CDD" id="cd00202">
    <property type="entry name" value="ZnF_GATA"/>
    <property type="match status" value="1"/>
</dbReference>
<dbReference type="GO" id="GO:0000981">
    <property type="term" value="F:DNA-binding transcription factor activity, RNA polymerase II-specific"/>
    <property type="evidence" value="ECO:0007669"/>
    <property type="project" value="TreeGrafter"/>
</dbReference>
<evidence type="ECO:0000256" key="3">
    <source>
        <dbReference type="ARBA" id="ARBA00022771"/>
    </source>
</evidence>
<dbReference type="GO" id="GO:0000122">
    <property type="term" value="P:negative regulation of transcription by RNA polymerase II"/>
    <property type="evidence" value="ECO:0007669"/>
    <property type="project" value="TreeGrafter"/>
</dbReference>
<dbReference type="STRING" id="1071383.J7RW85"/>
<feature type="region of interest" description="Disordered" evidence="7">
    <location>
        <begin position="69"/>
        <end position="131"/>
    </location>
</feature>
<dbReference type="eggNOG" id="KOG1601">
    <property type="taxonomic scope" value="Eukaryota"/>
</dbReference>
<dbReference type="AlphaFoldDB" id="J7RW85"/>
<evidence type="ECO:0000259" key="8">
    <source>
        <dbReference type="PROSITE" id="PS50114"/>
    </source>
</evidence>
<keyword evidence="3 6" id="KW-0863">Zinc-finger</keyword>
<dbReference type="PANTHER" id="PTHR10071">
    <property type="entry name" value="TRANSCRIPTION FACTOR GATA FAMILY MEMBER"/>
    <property type="match status" value="1"/>
</dbReference>
<dbReference type="GeneID" id="34524937"/>
<dbReference type="OMA" id="KAGHEEK"/>
<dbReference type="SUPFAM" id="SSF57716">
    <property type="entry name" value="Glucocorticoid receptor-like (DNA-binding domain)"/>
    <property type="match status" value="1"/>
</dbReference>
<keyword evidence="4" id="KW-0862">Zinc</keyword>
<dbReference type="RefSeq" id="XP_022463503.1">
    <property type="nucleotide sequence ID" value="XM_022606848.1"/>
</dbReference>
<dbReference type="GO" id="GO:0008270">
    <property type="term" value="F:zinc ion binding"/>
    <property type="evidence" value="ECO:0007669"/>
    <property type="project" value="UniProtKB-KW"/>
</dbReference>